<keyword evidence="5 8" id="KW-0862">Zinc</keyword>
<feature type="zinc finger region" description="C4-type" evidence="9">
    <location>
        <begin position="6"/>
        <end position="26"/>
    </location>
</feature>
<keyword evidence="12" id="KW-1185">Reference proteome</keyword>
<feature type="binding site" evidence="8">
    <location>
        <position position="26"/>
    </location>
    <ligand>
        <name>Zn(2+)</name>
        <dbReference type="ChEBI" id="CHEBI:29105"/>
        <label>1</label>
    </ligand>
</feature>
<evidence type="ECO:0000313" key="12">
    <source>
        <dbReference type="Proteomes" id="UP001215712"/>
    </source>
</evidence>
<dbReference type="PANTHER" id="PTHR11239">
    <property type="entry name" value="DNA-DIRECTED RNA POLYMERASE"/>
    <property type="match status" value="1"/>
</dbReference>
<dbReference type="GO" id="GO:0008270">
    <property type="term" value="F:zinc ion binding"/>
    <property type="evidence" value="ECO:0007669"/>
    <property type="project" value="UniProtKB-KW"/>
</dbReference>
<dbReference type="InterPro" id="IPR001222">
    <property type="entry name" value="Znf_TFIIS"/>
</dbReference>
<evidence type="ECO:0000256" key="8">
    <source>
        <dbReference type="PIRSR" id="PIRSR005586-1"/>
    </source>
</evidence>
<dbReference type="SMART" id="SM00440">
    <property type="entry name" value="ZnF_C2C2"/>
    <property type="match status" value="1"/>
</dbReference>
<comment type="subcellular location">
    <subcellularLocation>
        <location evidence="1">Nucleus</location>
        <location evidence="1">Nucleolus</location>
    </subcellularLocation>
</comment>
<evidence type="ECO:0000256" key="2">
    <source>
        <dbReference type="ARBA" id="ARBA00022478"/>
    </source>
</evidence>
<dbReference type="SUPFAM" id="SSF57783">
    <property type="entry name" value="Zinc beta-ribbon"/>
    <property type="match status" value="1"/>
</dbReference>
<keyword evidence="4 9" id="KW-0863">Zinc-finger</keyword>
<evidence type="ECO:0000256" key="1">
    <source>
        <dbReference type="ARBA" id="ARBA00004604"/>
    </source>
</evidence>
<feature type="binding site" evidence="8">
    <location>
        <position position="9"/>
    </location>
    <ligand>
        <name>Zn(2+)</name>
        <dbReference type="ChEBI" id="CHEBI:29105"/>
        <label>1</label>
    </ligand>
</feature>
<keyword evidence="7" id="KW-0804">Transcription</keyword>
<reference evidence="11" key="1">
    <citation type="journal article" date="2023" name="IMA Fungus">
        <title>Comparative genomic study of the Penicillium genus elucidates a diverse pangenome and 15 lateral gene transfer events.</title>
        <authorList>
            <person name="Petersen C."/>
            <person name="Sorensen T."/>
            <person name="Nielsen M.R."/>
            <person name="Sondergaard T.E."/>
            <person name="Sorensen J.L."/>
            <person name="Fitzpatrick D.A."/>
            <person name="Frisvad J.C."/>
            <person name="Nielsen K.L."/>
        </authorList>
    </citation>
    <scope>NUCLEOTIDE SEQUENCE</scope>
    <source>
        <strain evidence="11">IBT 17514</strain>
    </source>
</reference>
<evidence type="ECO:0000256" key="7">
    <source>
        <dbReference type="PIRNR" id="PIRNR005586"/>
    </source>
</evidence>
<comment type="function">
    <text evidence="7">DNA-dependent RNA polymerase catalyzes the transcription of DNA into RNA using the four ribonucleoside triphosphates as substrates.</text>
</comment>
<dbReference type="InterPro" id="IPR034004">
    <property type="entry name" value="Zn_ribbon_RPA12_C"/>
</dbReference>
<feature type="binding site" evidence="8">
    <location>
        <position position="104"/>
    </location>
    <ligand>
        <name>Zn(2+)</name>
        <dbReference type="ChEBI" id="CHEBI:29105"/>
        <label>2</label>
    </ligand>
</feature>
<feature type="binding site" evidence="8">
    <location>
        <position position="6"/>
    </location>
    <ligand>
        <name>Zn(2+)</name>
        <dbReference type="ChEBI" id="CHEBI:29105"/>
        <label>1</label>
    </ligand>
</feature>
<comment type="caution">
    <text evidence="11">The sequence shown here is derived from an EMBL/GenBank/DDBJ whole genome shotgun (WGS) entry which is preliminary data.</text>
</comment>
<dbReference type="Proteomes" id="UP001215712">
    <property type="component" value="Unassembled WGS sequence"/>
</dbReference>
<protein>
    <recommendedName>
        <fullName evidence="7">DNA-directed RNA polymerase subunit</fullName>
    </recommendedName>
</protein>
<evidence type="ECO:0000259" key="10">
    <source>
        <dbReference type="PROSITE" id="PS51133"/>
    </source>
</evidence>
<evidence type="ECO:0000256" key="3">
    <source>
        <dbReference type="ARBA" id="ARBA00022723"/>
    </source>
</evidence>
<keyword evidence="2 7" id="KW-0240">DNA-directed RNA polymerase</keyword>
<feature type="domain" description="TFIIS-type" evidence="10">
    <location>
        <begin position="72"/>
        <end position="112"/>
    </location>
</feature>
<feature type="binding site" evidence="8">
    <location>
        <position position="76"/>
    </location>
    <ligand>
        <name>Zn(2+)</name>
        <dbReference type="ChEBI" id="CHEBI:29105"/>
        <label>2</label>
    </ligand>
</feature>
<keyword evidence="6 7" id="KW-0539">Nucleus</keyword>
<reference evidence="11" key="2">
    <citation type="submission" date="2023-01" db="EMBL/GenBank/DDBJ databases">
        <authorList>
            <person name="Petersen C."/>
        </authorList>
    </citation>
    <scope>NUCLEOTIDE SEQUENCE</scope>
    <source>
        <strain evidence="11">IBT 17514</strain>
    </source>
</reference>
<dbReference type="PROSITE" id="PS00466">
    <property type="entry name" value="ZF_TFIIS_1"/>
    <property type="match status" value="1"/>
</dbReference>
<evidence type="ECO:0000256" key="6">
    <source>
        <dbReference type="ARBA" id="ARBA00023242"/>
    </source>
</evidence>
<dbReference type="Gene3D" id="2.20.25.10">
    <property type="match status" value="1"/>
</dbReference>
<feature type="binding site" evidence="8">
    <location>
        <position position="79"/>
    </location>
    <ligand>
        <name>Zn(2+)</name>
        <dbReference type="ChEBI" id="CHEBI:29105"/>
        <label>2</label>
    </ligand>
</feature>
<dbReference type="AlphaFoldDB" id="A0AAD6HJH1"/>
<name>A0AAD6HJH1_9EURO</name>
<dbReference type="PIRSF" id="PIRSF005586">
    <property type="entry name" value="RNApol_RpoM"/>
    <property type="match status" value="1"/>
</dbReference>
<dbReference type="PROSITE" id="PS51133">
    <property type="entry name" value="ZF_TFIIS_2"/>
    <property type="match status" value="1"/>
</dbReference>
<accession>A0AAD6HJH1</accession>
<dbReference type="Pfam" id="PF01096">
    <property type="entry name" value="Zn_ribbon_TFIIS"/>
    <property type="match status" value="1"/>
</dbReference>
<dbReference type="GO" id="GO:0005736">
    <property type="term" value="C:RNA polymerase I complex"/>
    <property type="evidence" value="ECO:0007669"/>
    <property type="project" value="TreeGrafter"/>
</dbReference>
<keyword evidence="3 8" id="KW-0479">Metal-binding</keyword>
<dbReference type="CDD" id="cd10507">
    <property type="entry name" value="Zn-ribbon_RPA12"/>
    <property type="match status" value="1"/>
</dbReference>
<sequence length="115" mass="12735">MAVQFCEDCGHLLPITAADKIPCTLCGTMAKNELLTSVHVSSSANFPSRLRTKLRSQTQAVSKKDLGDGPITEIECPKCSHPKATWTEAQLRSADEGSTIFYCCMECRHRWSENN</sequence>
<organism evidence="11 12">
    <name type="scientific">Penicillium malachiteum</name>
    <dbReference type="NCBI Taxonomy" id="1324776"/>
    <lineage>
        <taxon>Eukaryota</taxon>
        <taxon>Fungi</taxon>
        <taxon>Dikarya</taxon>
        <taxon>Ascomycota</taxon>
        <taxon>Pezizomycotina</taxon>
        <taxon>Eurotiomycetes</taxon>
        <taxon>Eurotiomycetidae</taxon>
        <taxon>Eurotiales</taxon>
        <taxon>Aspergillaceae</taxon>
        <taxon>Penicillium</taxon>
    </lineage>
</organism>
<evidence type="ECO:0000313" key="11">
    <source>
        <dbReference type="EMBL" id="KAJ5719939.1"/>
    </source>
</evidence>
<comment type="similarity">
    <text evidence="7">Belongs to the archaeal rpoM/eukaryotic RPA12/RPB9/RPC11 RNA polymerase family.</text>
</comment>
<dbReference type="GO" id="GO:0003899">
    <property type="term" value="F:DNA-directed RNA polymerase activity"/>
    <property type="evidence" value="ECO:0007669"/>
    <property type="project" value="InterPro"/>
</dbReference>
<dbReference type="GO" id="GO:0006363">
    <property type="term" value="P:termination of RNA polymerase I transcription"/>
    <property type="evidence" value="ECO:0007669"/>
    <property type="project" value="TreeGrafter"/>
</dbReference>
<evidence type="ECO:0000256" key="4">
    <source>
        <dbReference type="ARBA" id="ARBA00022771"/>
    </source>
</evidence>
<feature type="binding site" evidence="8">
    <location>
        <position position="23"/>
    </location>
    <ligand>
        <name>Zn(2+)</name>
        <dbReference type="ChEBI" id="CHEBI:29105"/>
        <label>1</label>
    </ligand>
</feature>
<gene>
    <name evidence="11" type="ORF">N7493_006817</name>
</gene>
<evidence type="ECO:0000256" key="5">
    <source>
        <dbReference type="ARBA" id="ARBA00022833"/>
    </source>
</evidence>
<dbReference type="GO" id="GO:0003676">
    <property type="term" value="F:nucleic acid binding"/>
    <property type="evidence" value="ECO:0007669"/>
    <property type="project" value="InterPro"/>
</dbReference>
<dbReference type="EMBL" id="JAQJAN010000009">
    <property type="protein sequence ID" value="KAJ5719939.1"/>
    <property type="molecule type" value="Genomic_DNA"/>
</dbReference>
<evidence type="ECO:0000256" key="9">
    <source>
        <dbReference type="PIRSR" id="PIRSR005586-2"/>
    </source>
</evidence>
<dbReference type="InterPro" id="IPR012164">
    <property type="entry name" value="Rpa12/Rpb9/Rpc10/TFS"/>
</dbReference>
<proteinExistence type="inferred from homology"/>
<feature type="binding site" evidence="8">
    <location>
        <position position="107"/>
    </location>
    <ligand>
        <name>Zn(2+)</name>
        <dbReference type="ChEBI" id="CHEBI:29105"/>
        <label>2</label>
    </ligand>
</feature>
<dbReference type="PANTHER" id="PTHR11239:SF14">
    <property type="entry name" value="DNA-DIRECTED RNA POLYMERASE I SUBUNIT RPA12"/>
    <property type="match status" value="1"/>
</dbReference>